<dbReference type="PANTHER" id="PTHR35011">
    <property type="entry name" value="2,3-DIKETO-L-GULONATE TRAP TRANSPORTER SMALL PERMEASE PROTEIN YIAM"/>
    <property type="match status" value="1"/>
</dbReference>
<keyword evidence="6 9" id="KW-1133">Transmembrane helix</keyword>
<comment type="function">
    <text evidence="9">Part of the tripartite ATP-independent periplasmic (TRAP) transport system.</text>
</comment>
<protein>
    <recommendedName>
        <fullName evidence="9">TRAP transporter small permease protein</fullName>
    </recommendedName>
</protein>
<dbReference type="PANTHER" id="PTHR35011:SF10">
    <property type="entry name" value="TRAP TRANSPORTER SMALL PERMEASE PROTEIN"/>
    <property type="match status" value="1"/>
</dbReference>
<evidence type="ECO:0000313" key="13">
    <source>
        <dbReference type="Proteomes" id="UP000184123"/>
    </source>
</evidence>
<dbReference type="EMBL" id="BJXU01000172">
    <property type="protein sequence ID" value="GEN25895.1"/>
    <property type="molecule type" value="Genomic_DNA"/>
</dbReference>
<dbReference type="RefSeq" id="WP_073434132.1">
    <property type="nucleotide sequence ID" value="NZ_BJXU01000172.1"/>
</dbReference>
<proteinExistence type="inferred from homology"/>
<organism evidence="12 13">
    <name type="scientific">Halomonas cupida</name>
    <dbReference type="NCBI Taxonomy" id="44933"/>
    <lineage>
        <taxon>Bacteria</taxon>
        <taxon>Pseudomonadati</taxon>
        <taxon>Pseudomonadota</taxon>
        <taxon>Gammaproteobacteria</taxon>
        <taxon>Oceanospirillales</taxon>
        <taxon>Halomonadaceae</taxon>
        <taxon>Halomonas</taxon>
    </lineage>
</organism>
<sequence length="186" mass="20143">MSFRLMPLYRLGGLGAAISMVAICGLVSLQVLFRLVDALLVLFGSSRLGIEVTGVSELASFLLVGATFLGMAYTFTHHAHIRMSLVIQRLPAAIRAFTELFCLLVATALNLLLCVSLWALMRESIEFNDVSSGLLAIPIWIPQLVLLIGMALMNLALLEALWMTARTAFTSPSSYQPADDDTSAGH</sequence>
<evidence type="ECO:0000313" key="12">
    <source>
        <dbReference type="EMBL" id="SHL71140.1"/>
    </source>
</evidence>
<keyword evidence="5 9" id="KW-0812">Transmembrane</keyword>
<comment type="similarity">
    <text evidence="8 9">Belongs to the TRAP transporter small permease family.</text>
</comment>
<feature type="domain" description="Tripartite ATP-independent periplasmic transporters DctQ component" evidence="10">
    <location>
        <begin position="24"/>
        <end position="166"/>
    </location>
</feature>
<evidence type="ECO:0000259" key="10">
    <source>
        <dbReference type="Pfam" id="PF04290"/>
    </source>
</evidence>
<keyword evidence="2 9" id="KW-0813">Transport</keyword>
<dbReference type="GO" id="GO:0022857">
    <property type="term" value="F:transmembrane transporter activity"/>
    <property type="evidence" value="ECO:0007669"/>
    <property type="project" value="UniProtKB-UniRule"/>
</dbReference>
<evidence type="ECO:0000313" key="11">
    <source>
        <dbReference type="EMBL" id="GEN25895.1"/>
    </source>
</evidence>
<reference evidence="12 13" key="1">
    <citation type="submission" date="2016-11" db="EMBL/GenBank/DDBJ databases">
        <authorList>
            <person name="Jaros S."/>
            <person name="Januszkiewicz K."/>
            <person name="Wedrychowicz H."/>
        </authorList>
    </citation>
    <scope>NUCLEOTIDE SEQUENCE [LARGE SCALE GENOMIC DNA]</scope>
    <source>
        <strain evidence="12 13">DSM 4740</strain>
    </source>
</reference>
<dbReference type="OrthoDB" id="26202at2"/>
<dbReference type="Proteomes" id="UP000321726">
    <property type="component" value="Unassembled WGS sequence"/>
</dbReference>
<keyword evidence="3" id="KW-1003">Cell membrane</keyword>
<evidence type="ECO:0000256" key="9">
    <source>
        <dbReference type="RuleBase" id="RU369079"/>
    </source>
</evidence>
<keyword evidence="14" id="KW-1185">Reference proteome</keyword>
<evidence type="ECO:0000313" key="14">
    <source>
        <dbReference type="Proteomes" id="UP000321726"/>
    </source>
</evidence>
<name>A0A1M7CVD0_9GAMM</name>
<evidence type="ECO:0000256" key="3">
    <source>
        <dbReference type="ARBA" id="ARBA00022475"/>
    </source>
</evidence>
<keyword evidence="4 9" id="KW-0997">Cell inner membrane</keyword>
<feature type="transmembrane region" description="Helical" evidence="9">
    <location>
        <begin position="53"/>
        <end position="75"/>
    </location>
</feature>
<dbReference type="EMBL" id="FRCA01000002">
    <property type="protein sequence ID" value="SHL71140.1"/>
    <property type="molecule type" value="Genomic_DNA"/>
</dbReference>
<dbReference type="GO" id="GO:0005886">
    <property type="term" value="C:plasma membrane"/>
    <property type="evidence" value="ECO:0007669"/>
    <property type="project" value="UniProtKB-SubCell"/>
</dbReference>
<dbReference type="GO" id="GO:0015740">
    <property type="term" value="P:C4-dicarboxylate transport"/>
    <property type="evidence" value="ECO:0007669"/>
    <property type="project" value="TreeGrafter"/>
</dbReference>
<dbReference type="Proteomes" id="UP000184123">
    <property type="component" value="Unassembled WGS sequence"/>
</dbReference>
<comment type="subunit">
    <text evidence="9">The complex comprises the extracytoplasmic solute receptor protein and the two transmembrane proteins.</text>
</comment>
<evidence type="ECO:0000256" key="2">
    <source>
        <dbReference type="ARBA" id="ARBA00022448"/>
    </source>
</evidence>
<accession>A0A1M7CVD0</accession>
<feature type="transmembrane region" description="Helical" evidence="9">
    <location>
        <begin position="140"/>
        <end position="162"/>
    </location>
</feature>
<evidence type="ECO:0000256" key="1">
    <source>
        <dbReference type="ARBA" id="ARBA00004429"/>
    </source>
</evidence>
<evidence type="ECO:0000256" key="6">
    <source>
        <dbReference type="ARBA" id="ARBA00022989"/>
    </source>
</evidence>
<gene>
    <name evidence="11" type="ORF">HCU01_38440</name>
    <name evidence="12" type="ORF">SAMN05660971_01254</name>
</gene>
<dbReference type="InterPro" id="IPR055348">
    <property type="entry name" value="DctQ"/>
</dbReference>
<dbReference type="Pfam" id="PF04290">
    <property type="entry name" value="DctQ"/>
    <property type="match status" value="1"/>
</dbReference>
<evidence type="ECO:0000256" key="4">
    <source>
        <dbReference type="ARBA" id="ARBA00022519"/>
    </source>
</evidence>
<dbReference type="AlphaFoldDB" id="A0A1M7CVD0"/>
<dbReference type="STRING" id="44933.SAMN05660971_01254"/>
<evidence type="ECO:0000256" key="7">
    <source>
        <dbReference type="ARBA" id="ARBA00023136"/>
    </source>
</evidence>
<feature type="transmembrane region" description="Helical" evidence="9">
    <location>
        <begin position="12"/>
        <end position="33"/>
    </location>
</feature>
<evidence type="ECO:0000256" key="8">
    <source>
        <dbReference type="ARBA" id="ARBA00038436"/>
    </source>
</evidence>
<dbReference type="InterPro" id="IPR007387">
    <property type="entry name" value="TRAP_DctQ"/>
</dbReference>
<feature type="transmembrane region" description="Helical" evidence="9">
    <location>
        <begin position="96"/>
        <end position="120"/>
    </location>
</feature>
<reference evidence="11 14" key="2">
    <citation type="submission" date="2019-07" db="EMBL/GenBank/DDBJ databases">
        <title>Whole genome shotgun sequence of Halomonas cupida NBRC 102219.</title>
        <authorList>
            <person name="Hosoyama A."/>
            <person name="Uohara A."/>
            <person name="Ohji S."/>
            <person name="Ichikawa N."/>
        </authorList>
    </citation>
    <scope>NUCLEOTIDE SEQUENCE [LARGE SCALE GENOMIC DNA]</scope>
    <source>
        <strain evidence="11 14">NBRC 102219</strain>
    </source>
</reference>
<comment type="subcellular location">
    <subcellularLocation>
        <location evidence="1 9">Cell inner membrane</location>
        <topology evidence="1 9">Multi-pass membrane protein</topology>
    </subcellularLocation>
</comment>
<keyword evidence="7 9" id="KW-0472">Membrane</keyword>
<evidence type="ECO:0000256" key="5">
    <source>
        <dbReference type="ARBA" id="ARBA00022692"/>
    </source>
</evidence>